<dbReference type="InterPro" id="IPR011993">
    <property type="entry name" value="PH-like_dom_sf"/>
</dbReference>
<evidence type="ECO:0000256" key="6">
    <source>
        <dbReference type="PROSITE-ProRule" id="PRU00288"/>
    </source>
</evidence>
<dbReference type="SMART" id="SM00233">
    <property type="entry name" value="PH"/>
    <property type="match status" value="5"/>
</dbReference>
<dbReference type="GO" id="GO:0007165">
    <property type="term" value="P:signal transduction"/>
    <property type="evidence" value="ECO:0007669"/>
    <property type="project" value="InterPro"/>
</dbReference>
<gene>
    <name evidence="12" type="primary">ARAP1</name>
</gene>
<evidence type="ECO:0000259" key="8">
    <source>
        <dbReference type="PROSITE" id="PS50003"/>
    </source>
</evidence>
<dbReference type="GeneTree" id="ENSGT00940000157424"/>
<dbReference type="InterPro" id="IPR037278">
    <property type="entry name" value="ARFGAP/RecO"/>
</dbReference>
<dbReference type="GO" id="GO:0008270">
    <property type="term" value="F:zinc ion binding"/>
    <property type="evidence" value="ECO:0007669"/>
    <property type="project" value="UniProtKB-KW"/>
</dbReference>
<evidence type="ECO:0000256" key="1">
    <source>
        <dbReference type="ARBA" id="ARBA00004496"/>
    </source>
</evidence>
<dbReference type="SUPFAM" id="SSF50729">
    <property type="entry name" value="PH domain-like"/>
    <property type="match status" value="5"/>
</dbReference>
<dbReference type="GO" id="GO:0005886">
    <property type="term" value="C:plasma membrane"/>
    <property type="evidence" value="ECO:0007669"/>
    <property type="project" value="TreeGrafter"/>
</dbReference>
<keyword evidence="6" id="KW-0863">Zinc-finger</keyword>
<dbReference type="InterPro" id="IPR038508">
    <property type="entry name" value="ArfGAP_dom_sf"/>
</dbReference>
<dbReference type="Gene3D" id="2.30.29.30">
    <property type="entry name" value="Pleckstrin-homology domain (PH domain)/Phosphotyrosine-binding domain (PTB)"/>
    <property type="match status" value="5"/>
</dbReference>
<dbReference type="FunFam" id="2.30.29.30:FF:000186">
    <property type="entry name" value="Arf-GAP with Rho-GAP domain, ANK repeat and PH domain-containing protein 1"/>
    <property type="match status" value="1"/>
</dbReference>
<dbReference type="InterPro" id="IPR037858">
    <property type="entry name" value="RhoGAP_ARAP"/>
</dbReference>
<dbReference type="GO" id="GO:0008360">
    <property type="term" value="P:regulation of cell shape"/>
    <property type="evidence" value="ECO:0007669"/>
    <property type="project" value="TreeGrafter"/>
</dbReference>
<feature type="domain" description="PH" evidence="8">
    <location>
        <begin position="512"/>
        <end position="619"/>
    </location>
</feature>
<evidence type="ECO:0000313" key="12">
    <source>
        <dbReference type="Ensembl" id="ENSABRP00000002787.1"/>
    </source>
</evidence>
<dbReference type="PANTHER" id="PTHR45899:SF3">
    <property type="entry name" value="ARF-GAP WITH RHO-GAP DOMAIN, ANK REPEAT AND PH DOMAIN-CONTAINING PROTEIN 1"/>
    <property type="match status" value="1"/>
</dbReference>
<dbReference type="CDD" id="cd08837">
    <property type="entry name" value="ArfGap_ARAP"/>
    <property type="match status" value="1"/>
</dbReference>
<dbReference type="SMART" id="SM00324">
    <property type="entry name" value="RhoGAP"/>
    <property type="match status" value="1"/>
</dbReference>
<dbReference type="Pfam" id="PF00620">
    <property type="entry name" value="RhoGAP"/>
    <property type="match status" value="1"/>
</dbReference>
<dbReference type="GO" id="GO:0005547">
    <property type="term" value="F:phosphatidylinositol-3,4,5-trisphosphate binding"/>
    <property type="evidence" value="ECO:0007669"/>
    <property type="project" value="InterPro"/>
</dbReference>
<feature type="region of interest" description="Disordered" evidence="7">
    <location>
        <begin position="1005"/>
        <end position="1041"/>
    </location>
</feature>
<keyword evidence="5" id="KW-0677">Repeat</keyword>
<dbReference type="InterPro" id="IPR001164">
    <property type="entry name" value="ArfGAP_dom"/>
</dbReference>
<keyword evidence="2" id="KW-0343">GTPase activation</keyword>
<feature type="compositionally biased region" description="Basic residues" evidence="7">
    <location>
        <begin position="1155"/>
        <end position="1165"/>
    </location>
</feature>
<proteinExistence type="predicted"/>
<dbReference type="InterPro" id="IPR000198">
    <property type="entry name" value="RhoGAP_dom"/>
</dbReference>
<dbReference type="SUPFAM" id="SSF57863">
    <property type="entry name" value="ArfGap/RecO-like zinc finger"/>
    <property type="match status" value="1"/>
</dbReference>
<sequence>MARWPRAVGNWGVKAQAERPRVQGRVVGFRRRAGGAEGAAAAGGSPLLPAPKPMQAEQGLRALGSALCWGPRARPVLAPFVLHAGAPQAPGVQLGFPVPSNGPLLSLPRSYIYQKRWVKLDADYLRYFDSEKDAYSKRFIPVSSISRVASVGDQKFEVVTNNRNFVFRAESDADRNEWIQTLQQVAEERKSKAPERTPMSLTAPDATELVDKSGFLELRGFKHKLFVAVAGDKVFLYKNSEDYRQGIGITYIEMNVGNVKEVDRRGFDLTTPYRIFSFSADSDQEKEEWVEAMRHAIAEALSNSEVAERIWALEPNRFCADCGSPQPDWASINLCVVICKRCAGEHRGLGPGITKVRSLKMDRKVWTEELIELFHHIGNAVANQFWAANVPPSEAIGPGSSSQDRRRFLIAKYREGKYRRYHPLFGNQEELDRALCAAVTTSDLAETQALVFCGAAVTCATGDPQCPTPLALAEKSGQRLQMEFLLHNKTSETPRLEVGGSEEKHYSVLLPCVTHNGFLYKTPSMAKPVSERKGQEEFSRRWCTLQDGVLSYYENDRNAVPNGEIKAGDIVCLVNNPPHTHGIESTFEVYIESERLYLFGLDCPEAAREWLKSIAKSFVPPHAEELLSHDFERIGRLLYKGGLNLERAKEGWFALAGSTLYVCFEDSEHQEALQLRKLQELSIQGDNEVLVLVERRRTLYIQGERRLDFLGWVHAIQKAAGSSGDTLSEQQLTEGDVPMLVDRCIDYITQCGLTSEGIYRKSGQNSKTTSLLEMLRRDARSVRLKEGEHHVDDVANTLKRFFRDLGDGLFTRRWSQDWLRATALEDEEAKIREYRRLLDTLPTVNRATLKALINHLFRVQRFSGDNQMNTHNLAIVFGPTLFQTDGKDYKAGRVVEDLISHYVKIFNVNDQEMKKQQDEITAIMKMREAASSGTQQAGDFICTVYLEEKKTETEQHVKIPATMTAEELTFEILDRRKIVTKEKDYWSCFEVNEREEAGRSRHVLGDVRPSVPEPRLGDAPSGTPLFSGSAPGAGHGAGGAALSLQSHKPEKEWPVRNLRVYLGVKKKLRPPTCWGFTVFYENEKHEKQQWYLCCDTQADLREWFATFLHVQVTPSPGGHRGRRDPFPPPLGSRSPGAHPVPCPVPSTAAPCGPRRPARCGRRGRSRTPGWVTSPSSRCAAMRAR</sequence>
<evidence type="ECO:0000259" key="11">
    <source>
        <dbReference type="PROSITE" id="PS50238"/>
    </source>
</evidence>
<feature type="domain" description="Ras-associating" evidence="10">
    <location>
        <begin position="938"/>
        <end position="1006"/>
    </location>
</feature>
<evidence type="ECO:0000259" key="9">
    <source>
        <dbReference type="PROSITE" id="PS50115"/>
    </source>
</evidence>
<dbReference type="SMART" id="SM00105">
    <property type="entry name" value="ArfGap"/>
    <property type="match status" value="1"/>
</dbReference>
<dbReference type="CDD" id="cd13256">
    <property type="entry name" value="PH3_ARAP"/>
    <property type="match status" value="1"/>
</dbReference>
<dbReference type="Pfam" id="PF01412">
    <property type="entry name" value="ArfGap"/>
    <property type="match status" value="1"/>
</dbReference>
<dbReference type="FunFam" id="2.30.29.30:FF:000170">
    <property type="entry name" value="Arf-GAP with Rho-GAP domain, ANK repeat and PH domain-containing protein 1"/>
    <property type="match status" value="1"/>
</dbReference>
<dbReference type="PROSITE" id="PS50003">
    <property type="entry name" value="PH_DOMAIN"/>
    <property type="match status" value="4"/>
</dbReference>
<dbReference type="CDD" id="cd04385">
    <property type="entry name" value="RhoGAP_ARAP"/>
    <property type="match status" value="1"/>
</dbReference>
<dbReference type="Gene3D" id="1.10.220.150">
    <property type="entry name" value="Arf GTPase activating protein"/>
    <property type="match status" value="1"/>
</dbReference>
<dbReference type="PROSITE" id="PS50200">
    <property type="entry name" value="RA"/>
    <property type="match status" value="1"/>
</dbReference>
<dbReference type="Pfam" id="PF00788">
    <property type="entry name" value="RA"/>
    <property type="match status" value="1"/>
</dbReference>
<dbReference type="Proteomes" id="UP000694426">
    <property type="component" value="Unplaced"/>
</dbReference>
<dbReference type="PROSITE" id="PS50238">
    <property type="entry name" value="RHOGAP"/>
    <property type="match status" value="1"/>
</dbReference>
<dbReference type="InterPro" id="IPR052227">
    <property type="entry name" value="Arf-Rho-GAP_ANK-PH_domain"/>
</dbReference>
<feature type="domain" description="PH" evidence="8">
    <location>
        <begin position="630"/>
        <end position="721"/>
    </location>
</feature>
<dbReference type="GO" id="GO:0005096">
    <property type="term" value="F:GTPase activator activity"/>
    <property type="evidence" value="ECO:0007669"/>
    <property type="project" value="UniProtKB-KW"/>
</dbReference>
<keyword evidence="6" id="KW-0862">Zinc</keyword>
<evidence type="ECO:0000259" key="10">
    <source>
        <dbReference type="PROSITE" id="PS50200"/>
    </source>
</evidence>
<dbReference type="CDD" id="cd13254">
    <property type="entry name" value="PH2_ARAP"/>
    <property type="match status" value="1"/>
</dbReference>
<dbReference type="Gene3D" id="1.10.555.10">
    <property type="entry name" value="Rho GTPase activation protein"/>
    <property type="match status" value="1"/>
</dbReference>
<reference evidence="12" key="1">
    <citation type="submission" date="2025-08" db="UniProtKB">
        <authorList>
            <consortium name="Ensembl"/>
        </authorList>
    </citation>
    <scope>IDENTIFICATION</scope>
</reference>
<dbReference type="InterPro" id="IPR000159">
    <property type="entry name" value="RA_dom"/>
</dbReference>
<evidence type="ECO:0000256" key="2">
    <source>
        <dbReference type="ARBA" id="ARBA00022468"/>
    </source>
</evidence>
<keyword evidence="13" id="KW-1185">Reference proteome</keyword>
<organism evidence="12 13">
    <name type="scientific">Anser brachyrhynchus</name>
    <name type="common">Pink-footed goose</name>
    <dbReference type="NCBI Taxonomy" id="132585"/>
    <lineage>
        <taxon>Eukaryota</taxon>
        <taxon>Metazoa</taxon>
        <taxon>Chordata</taxon>
        <taxon>Craniata</taxon>
        <taxon>Vertebrata</taxon>
        <taxon>Euteleostomi</taxon>
        <taxon>Archelosauria</taxon>
        <taxon>Archosauria</taxon>
        <taxon>Dinosauria</taxon>
        <taxon>Saurischia</taxon>
        <taxon>Theropoda</taxon>
        <taxon>Coelurosauria</taxon>
        <taxon>Aves</taxon>
        <taxon>Neognathae</taxon>
        <taxon>Galloanserae</taxon>
        <taxon>Anseriformes</taxon>
        <taxon>Anatidae</taxon>
        <taxon>Anserinae</taxon>
        <taxon>Anser</taxon>
    </lineage>
</organism>
<feature type="domain" description="Arf-GAP" evidence="9">
    <location>
        <begin position="304"/>
        <end position="429"/>
    </location>
</feature>
<evidence type="ECO:0000256" key="5">
    <source>
        <dbReference type="ARBA" id="ARBA00022737"/>
    </source>
</evidence>
<keyword evidence="4" id="KW-0597">Phosphoprotein</keyword>
<dbReference type="Pfam" id="PF00169">
    <property type="entry name" value="PH"/>
    <property type="match status" value="2"/>
</dbReference>
<evidence type="ECO:0000256" key="4">
    <source>
        <dbReference type="ARBA" id="ARBA00022553"/>
    </source>
</evidence>
<keyword evidence="3" id="KW-0963">Cytoplasm</keyword>
<feature type="domain" description="PH" evidence="8">
    <location>
        <begin position="97"/>
        <end position="187"/>
    </location>
</feature>
<evidence type="ECO:0000313" key="13">
    <source>
        <dbReference type="Proteomes" id="UP000694426"/>
    </source>
</evidence>
<protein>
    <submittedName>
        <fullName evidence="12">ArfGAP with RhoGAP domain, ankyrin repeat and PH domain 1</fullName>
    </submittedName>
</protein>
<dbReference type="GO" id="GO:0005802">
    <property type="term" value="C:trans-Golgi network"/>
    <property type="evidence" value="ECO:0007669"/>
    <property type="project" value="TreeGrafter"/>
</dbReference>
<dbReference type="PROSITE" id="PS50115">
    <property type="entry name" value="ARFGAP"/>
    <property type="match status" value="1"/>
</dbReference>
<dbReference type="InterPro" id="IPR008936">
    <property type="entry name" value="Rho_GTPase_activation_prot"/>
</dbReference>
<name>A0A8B9BDZ9_9AVES</name>
<dbReference type="PRINTS" id="PR00405">
    <property type="entry name" value="REVINTRACTNG"/>
</dbReference>
<reference evidence="12" key="2">
    <citation type="submission" date="2025-09" db="UniProtKB">
        <authorList>
            <consortium name="Ensembl"/>
        </authorList>
    </citation>
    <scope>IDENTIFICATION</scope>
</reference>
<dbReference type="Ensembl" id="ENSABRT00000004027.1">
    <property type="protein sequence ID" value="ENSABRP00000002787.1"/>
    <property type="gene ID" value="ENSABRG00000001123.1"/>
</dbReference>
<evidence type="ECO:0000256" key="7">
    <source>
        <dbReference type="SAM" id="MobiDB-lite"/>
    </source>
</evidence>
<dbReference type="InterPro" id="IPR001849">
    <property type="entry name" value="PH_domain"/>
</dbReference>
<dbReference type="SUPFAM" id="SSF48350">
    <property type="entry name" value="GTPase activation domain, GAP"/>
    <property type="match status" value="1"/>
</dbReference>
<dbReference type="PANTHER" id="PTHR45899">
    <property type="entry name" value="RHO GTPASE ACTIVATING PROTEIN AT 15B, ISOFORM C"/>
    <property type="match status" value="1"/>
</dbReference>
<dbReference type="AlphaFoldDB" id="A0A8B9BDZ9"/>
<keyword evidence="6" id="KW-0479">Metal-binding</keyword>
<accession>A0A8B9BDZ9</accession>
<comment type="subcellular location">
    <subcellularLocation>
        <location evidence="1">Cytoplasm</location>
    </subcellularLocation>
</comment>
<feature type="domain" description="PH" evidence="8">
    <location>
        <begin position="209"/>
        <end position="298"/>
    </location>
</feature>
<feature type="domain" description="Rho-GAP" evidence="11">
    <location>
        <begin position="725"/>
        <end position="906"/>
    </location>
</feature>
<evidence type="ECO:0000256" key="3">
    <source>
        <dbReference type="ARBA" id="ARBA00022490"/>
    </source>
</evidence>
<feature type="region of interest" description="Disordered" evidence="7">
    <location>
        <begin position="1114"/>
        <end position="1184"/>
    </location>
</feature>